<dbReference type="NCBIfam" id="TIGR02937">
    <property type="entry name" value="sigma70-ECF"/>
    <property type="match status" value="1"/>
</dbReference>
<reference evidence="2" key="1">
    <citation type="journal article" date="2015" name="Genome Announc.">
        <title>Draft Genome Sequence of Tolypothrix boutellei Strain VB521301.</title>
        <authorList>
            <person name="Chandrababunaidu M.M."/>
            <person name="Singh D."/>
            <person name="Sen D."/>
            <person name="Bhan S."/>
            <person name="Das S."/>
            <person name="Gupta A."/>
            <person name="Adhikary S.P."/>
            <person name="Tripathy S."/>
        </authorList>
    </citation>
    <scope>NUCLEOTIDE SEQUENCE</scope>
    <source>
        <strain evidence="2">VB521301</strain>
    </source>
</reference>
<protein>
    <recommendedName>
        <fullName evidence="1">RNA polymerase sigma-70 region 2 domain-containing protein</fullName>
    </recommendedName>
</protein>
<dbReference type="Pfam" id="PF04542">
    <property type="entry name" value="Sigma70_r2"/>
    <property type="match status" value="1"/>
</dbReference>
<accession>A0A0C1N1T7</accession>
<dbReference type="Gene3D" id="1.10.10.10">
    <property type="entry name" value="Winged helix-like DNA-binding domain superfamily/Winged helix DNA-binding domain"/>
    <property type="match status" value="1"/>
</dbReference>
<evidence type="ECO:0000313" key="2">
    <source>
        <dbReference type="EMBL" id="KIE06356.1"/>
    </source>
</evidence>
<dbReference type="InterPro" id="IPR014284">
    <property type="entry name" value="RNA_pol_sigma-70_dom"/>
</dbReference>
<dbReference type="EMBL" id="JHEG02000068">
    <property type="protein sequence ID" value="KIE06356.1"/>
    <property type="molecule type" value="Genomic_DNA"/>
</dbReference>
<feature type="domain" description="RNA polymerase sigma-70 region 2" evidence="1">
    <location>
        <begin position="26"/>
        <end position="88"/>
    </location>
</feature>
<sequence length="196" mass="23211">MASPDKFIQKQKFKAAFESLLSIDARFLPVVQRWLKQYGLCHIELHEILGDVYLRGIDAIEKGQIIKNPKAWVRTVARNVIIDKMRNQYKDKKHFNFIELDAIEYIDDIEYEIVSQNLDRDADLDEQILLEKLLKARDELNPEDQMIFDLRFKQDLSWEDVRKHLASSGIHISTATLRKRGERIKERLKQFLLTKD</sequence>
<dbReference type="GO" id="GO:0006352">
    <property type="term" value="P:DNA-templated transcription initiation"/>
    <property type="evidence" value="ECO:0007669"/>
    <property type="project" value="InterPro"/>
</dbReference>
<dbReference type="OrthoDB" id="465672at2"/>
<dbReference type="GO" id="GO:0003700">
    <property type="term" value="F:DNA-binding transcription factor activity"/>
    <property type="evidence" value="ECO:0007669"/>
    <property type="project" value="InterPro"/>
</dbReference>
<dbReference type="InterPro" id="IPR013325">
    <property type="entry name" value="RNA_pol_sigma_r2"/>
</dbReference>
<organism evidence="2">
    <name type="scientific">Tolypothrix bouteillei VB521301</name>
    <dbReference type="NCBI Taxonomy" id="1479485"/>
    <lineage>
        <taxon>Bacteria</taxon>
        <taxon>Bacillati</taxon>
        <taxon>Cyanobacteriota</taxon>
        <taxon>Cyanophyceae</taxon>
        <taxon>Nostocales</taxon>
        <taxon>Tolypothrichaceae</taxon>
        <taxon>Tolypothrix</taxon>
    </lineage>
</organism>
<dbReference type="Gene3D" id="1.10.1740.10">
    <property type="match status" value="1"/>
</dbReference>
<comment type="caution">
    <text evidence="2">The sequence shown here is derived from an EMBL/GenBank/DDBJ whole genome shotgun (WGS) entry which is preliminary data.</text>
</comment>
<dbReference type="SUPFAM" id="SSF88659">
    <property type="entry name" value="Sigma3 and sigma4 domains of RNA polymerase sigma factors"/>
    <property type="match status" value="1"/>
</dbReference>
<dbReference type="AlphaFoldDB" id="A0A0C1N1T7"/>
<name>A0A0C1N1T7_9CYAN</name>
<gene>
    <name evidence="2" type="ORF">DA73_0245525</name>
</gene>
<dbReference type="STRING" id="1479485.DA73_0245525"/>
<proteinExistence type="predicted"/>
<dbReference type="InterPro" id="IPR013324">
    <property type="entry name" value="RNA_pol_sigma_r3/r4-like"/>
</dbReference>
<evidence type="ECO:0000259" key="1">
    <source>
        <dbReference type="Pfam" id="PF04542"/>
    </source>
</evidence>
<dbReference type="InterPro" id="IPR036388">
    <property type="entry name" value="WH-like_DNA-bd_sf"/>
</dbReference>
<dbReference type="SUPFAM" id="SSF88946">
    <property type="entry name" value="Sigma2 domain of RNA polymerase sigma factors"/>
    <property type="match status" value="1"/>
</dbReference>
<dbReference type="InterPro" id="IPR007627">
    <property type="entry name" value="RNA_pol_sigma70_r2"/>
</dbReference>